<dbReference type="PANTHER" id="PTHR36844">
    <property type="entry name" value="PROTEASE PRSW"/>
    <property type="match status" value="1"/>
</dbReference>
<evidence type="ECO:0000313" key="11">
    <source>
        <dbReference type="EMBL" id="HAV92626.1"/>
    </source>
</evidence>
<feature type="transmembrane region" description="Helical" evidence="10">
    <location>
        <begin position="6"/>
        <end position="22"/>
    </location>
</feature>
<protein>
    <recommendedName>
        <fullName evidence="3">Protease PrsW</fullName>
    </recommendedName>
</protein>
<evidence type="ECO:0000256" key="3">
    <source>
        <dbReference type="ARBA" id="ARBA00018997"/>
    </source>
</evidence>
<evidence type="ECO:0000256" key="2">
    <source>
        <dbReference type="ARBA" id="ARBA00009165"/>
    </source>
</evidence>
<evidence type="ECO:0000256" key="6">
    <source>
        <dbReference type="ARBA" id="ARBA00022692"/>
    </source>
</evidence>
<accession>A0A350HAR0</accession>
<evidence type="ECO:0000256" key="4">
    <source>
        <dbReference type="ARBA" id="ARBA00022475"/>
    </source>
</evidence>
<organism evidence="11 12">
    <name type="scientific">candidate division WOR-3 bacterium</name>
    <dbReference type="NCBI Taxonomy" id="2052148"/>
    <lineage>
        <taxon>Bacteria</taxon>
        <taxon>Bacteria division WOR-3</taxon>
    </lineage>
</organism>
<comment type="similarity">
    <text evidence="2">Belongs to the protease PrsW family.</text>
</comment>
<dbReference type="Pfam" id="PF13367">
    <property type="entry name" value="PrsW-protease"/>
    <property type="match status" value="1"/>
</dbReference>
<evidence type="ECO:0000256" key="8">
    <source>
        <dbReference type="ARBA" id="ARBA00022989"/>
    </source>
</evidence>
<sequence length="229" mass="26606">MISYLKLFVCILPFVLIIRFLYLRDKKEKEPFALMFRSFSSGFASIVPVIFIELIFQYFLRKTNLHDAFITGIVPGIVEEGAKFLIFYFIILKNKEFDEPYDGILYASLISLGFALSENLLYIFTNPLNVAFLRAVTAVPGHALFGISMGYFFFKSKFEGETLKKIYLASAFMFPVLLHFSYNFIIKSNAFIGYYSLFALVVYLWLMIEVSKKRIKEAESFEINKEENK</sequence>
<name>A0A350HAR0_UNCW3</name>
<comment type="subcellular location">
    <subcellularLocation>
        <location evidence="1">Cell membrane</location>
        <topology evidence="1">Multi-pass membrane protein</topology>
    </subcellularLocation>
</comment>
<feature type="transmembrane region" description="Helical" evidence="10">
    <location>
        <begin position="68"/>
        <end position="91"/>
    </location>
</feature>
<keyword evidence="8 10" id="KW-1133">Transmembrane helix</keyword>
<evidence type="ECO:0000256" key="9">
    <source>
        <dbReference type="ARBA" id="ARBA00023136"/>
    </source>
</evidence>
<evidence type="ECO:0000256" key="10">
    <source>
        <dbReference type="SAM" id="Phobius"/>
    </source>
</evidence>
<dbReference type="GO" id="GO:0008237">
    <property type="term" value="F:metallopeptidase activity"/>
    <property type="evidence" value="ECO:0007669"/>
    <property type="project" value="UniProtKB-KW"/>
</dbReference>
<dbReference type="InterPro" id="IPR026898">
    <property type="entry name" value="PrsW"/>
</dbReference>
<feature type="transmembrane region" description="Helical" evidence="10">
    <location>
        <begin position="131"/>
        <end position="154"/>
    </location>
</feature>
<dbReference type="InterPro" id="IPR023596">
    <property type="entry name" value="Peptidase_PrsW_arch/bac"/>
</dbReference>
<keyword evidence="6 10" id="KW-0812">Transmembrane</keyword>
<reference evidence="11 12" key="1">
    <citation type="journal article" date="2018" name="Nat. Biotechnol.">
        <title>A standardized bacterial taxonomy based on genome phylogeny substantially revises the tree of life.</title>
        <authorList>
            <person name="Parks D.H."/>
            <person name="Chuvochina M."/>
            <person name="Waite D.W."/>
            <person name="Rinke C."/>
            <person name="Skarshewski A."/>
            <person name="Chaumeil P.A."/>
            <person name="Hugenholtz P."/>
        </authorList>
    </citation>
    <scope>NUCLEOTIDE SEQUENCE [LARGE SCALE GENOMIC DNA]</scope>
    <source>
        <strain evidence="11">UBA9956</strain>
    </source>
</reference>
<dbReference type="PIRSF" id="PIRSF016933">
    <property type="entry name" value="PrsW"/>
    <property type="match status" value="1"/>
</dbReference>
<keyword evidence="7" id="KW-0378">Hydrolase</keyword>
<dbReference type="GO" id="GO:0005886">
    <property type="term" value="C:plasma membrane"/>
    <property type="evidence" value="ECO:0007669"/>
    <property type="project" value="UniProtKB-SubCell"/>
</dbReference>
<comment type="caution">
    <text evidence="11">The sequence shown here is derived from an EMBL/GenBank/DDBJ whole genome shotgun (WGS) entry which is preliminary data.</text>
</comment>
<evidence type="ECO:0000256" key="5">
    <source>
        <dbReference type="ARBA" id="ARBA00022670"/>
    </source>
</evidence>
<dbReference type="GO" id="GO:0006508">
    <property type="term" value="P:proteolysis"/>
    <property type="evidence" value="ECO:0007669"/>
    <property type="project" value="UniProtKB-KW"/>
</dbReference>
<evidence type="ECO:0000313" key="12">
    <source>
        <dbReference type="Proteomes" id="UP000264062"/>
    </source>
</evidence>
<evidence type="ECO:0000256" key="7">
    <source>
        <dbReference type="ARBA" id="ARBA00022801"/>
    </source>
</evidence>
<feature type="transmembrane region" description="Helical" evidence="10">
    <location>
        <begin position="166"/>
        <end position="185"/>
    </location>
</feature>
<dbReference type="Proteomes" id="UP000264062">
    <property type="component" value="Unassembled WGS sequence"/>
</dbReference>
<feature type="transmembrane region" description="Helical" evidence="10">
    <location>
        <begin position="191"/>
        <end position="208"/>
    </location>
</feature>
<proteinExistence type="inferred from homology"/>
<keyword evidence="9 10" id="KW-0472">Membrane</keyword>
<feature type="transmembrane region" description="Helical" evidence="10">
    <location>
        <begin position="34"/>
        <end position="56"/>
    </location>
</feature>
<keyword evidence="4" id="KW-1003">Cell membrane</keyword>
<keyword evidence="5 11" id="KW-0645">Protease</keyword>
<dbReference type="PANTHER" id="PTHR36844:SF1">
    <property type="entry name" value="PROTEASE PRSW"/>
    <property type="match status" value="1"/>
</dbReference>
<keyword evidence="11" id="KW-0482">Metalloprotease</keyword>
<dbReference type="AlphaFoldDB" id="A0A350HAR0"/>
<dbReference type="EMBL" id="DMZY01000166">
    <property type="protein sequence ID" value="HAV92626.1"/>
    <property type="molecule type" value="Genomic_DNA"/>
</dbReference>
<gene>
    <name evidence="11" type="ORF">DCW38_05535</name>
</gene>
<feature type="transmembrane region" description="Helical" evidence="10">
    <location>
        <begin position="103"/>
        <end position="125"/>
    </location>
</feature>
<evidence type="ECO:0000256" key="1">
    <source>
        <dbReference type="ARBA" id="ARBA00004651"/>
    </source>
</evidence>